<dbReference type="SMART" id="SM00450">
    <property type="entry name" value="RHOD"/>
    <property type="match status" value="1"/>
</dbReference>
<sequence>MFQDITVEELLELRRKGEAQLIDVRSPSEYAESTIPGSVNIPLFDDKERAEIGTLYKQESVEAAKERGLEIVSGKLPGFIREIAGSGPPRKVVFCWRGGMRSRTSATLASLMGHKMYRLTGGFRAYRRWVVETLEGIAELPPCYVVNGFTGTGKTELLARLRERGYPVLDLEWMAQHRGSIFGHIGLSPSNQKTFDSRLVHELIRLKDAPYLILEAESKRIGKIVLPEFLMKAKEAGTSLYVEMPIEARVANIVGDYKPAEHKEDFVRSFERIEKRIHTPVAAEIRASLAEDRFEDAARLLLLHYYDPRYQYATEQYEQERITIAAAGVNEALEMIIRGLPKLPADWARDAS</sequence>
<evidence type="ECO:0000259" key="2">
    <source>
        <dbReference type="PROSITE" id="PS50206"/>
    </source>
</evidence>
<dbReference type="Proteomes" id="UP000632125">
    <property type="component" value="Unassembled WGS sequence"/>
</dbReference>
<dbReference type="AlphaFoldDB" id="A0A927H5Z0"/>
<proteinExistence type="predicted"/>
<reference evidence="3" key="1">
    <citation type="submission" date="2020-09" db="EMBL/GenBank/DDBJ databases">
        <title>A novel bacterium of genus Paenibacillus, isolated from South China Sea.</title>
        <authorList>
            <person name="Huang H."/>
            <person name="Mo K."/>
            <person name="Hu Y."/>
        </authorList>
    </citation>
    <scope>NUCLEOTIDE SEQUENCE</scope>
    <source>
        <strain evidence="3">IB182493</strain>
    </source>
</reference>
<dbReference type="SUPFAM" id="SSF52540">
    <property type="entry name" value="P-loop containing nucleoside triphosphate hydrolases"/>
    <property type="match status" value="1"/>
</dbReference>
<gene>
    <name evidence="3" type="primary">mnmH</name>
    <name evidence="3" type="ORF">IDH41_10130</name>
</gene>
<dbReference type="Gene3D" id="3.40.250.10">
    <property type="entry name" value="Rhodanese-like domain"/>
    <property type="match status" value="1"/>
</dbReference>
<dbReference type="InterPro" id="IPR036873">
    <property type="entry name" value="Rhodanese-like_dom_sf"/>
</dbReference>
<dbReference type="InterPro" id="IPR017582">
    <property type="entry name" value="SelU"/>
</dbReference>
<evidence type="ECO:0000313" key="3">
    <source>
        <dbReference type="EMBL" id="MBD2868937.1"/>
    </source>
</evidence>
<dbReference type="NCBIfam" id="TIGR03167">
    <property type="entry name" value="tRNA_sel_U_synt"/>
    <property type="match status" value="1"/>
</dbReference>
<dbReference type="RefSeq" id="WP_190860652.1">
    <property type="nucleotide sequence ID" value="NZ_JACXIY010000013.1"/>
</dbReference>
<dbReference type="NCBIfam" id="NF008750">
    <property type="entry name" value="PRK11784.1-2"/>
    <property type="match status" value="1"/>
</dbReference>
<dbReference type="PANTHER" id="PTHR30401:SF0">
    <property type="entry name" value="TRNA 2-SELENOURIDINE SYNTHASE"/>
    <property type="match status" value="1"/>
</dbReference>
<dbReference type="SUPFAM" id="SSF52821">
    <property type="entry name" value="Rhodanese/Cell cycle control phosphatase"/>
    <property type="match status" value="1"/>
</dbReference>
<evidence type="ECO:0000256" key="1">
    <source>
        <dbReference type="ARBA" id="ARBA00023266"/>
    </source>
</evidence>
<keyword evidence="4" id="KW-1185">Reference proteome</keyword>
<protein>
    <submittedName>
        <fullName evidence="3">tRNA 2-selenouridine(34) synthase MnmH</fullName>
    </submittedName>
</protein>
<accession>A0A927H5Z0</accession>
<evidence type="ECO:0000313" key="4">
    <source>
        <dbReference type="Proteomes" id="UP000632125"/>
    </source>
</evidence>
<dbReference type="GO" id="GO:0043828">
    <property type="term" value="F:tRNA 2-selenouridine synthase activity"/>
    <property type="evidence" value="ECO:0007669"/>
    <property type="project" value="InterPro"/>
</dbReference>
<dbReference type="Pfam" id="PF26341">
    <property type="entry name" value="AAA_SelU"/>
    <property type="match status" value="1"/>
</dbReference>
<dbReference type="InterPro" id="IPR027417">
    <property type="entry name" value="P-loop_NTPase"/>
</dbReference>
<comment type="caution">
    <text evidence="3">The sequence shown here is derived from an EMBL/GenBank/DDBJ whole genome shotgun (WGS) entry which is preliminary data.</text>
</comment>
<keyword evidence="1" id="KW-0711">Selenium</keyword>
<dbReference type="PROSITE" id="PS50206">
    <property type="entry name" value="RHODANESE_3"/>
    <property type="match status" value="1"/>
</dbReference>
<dbReference type="PANTHER" id="PTHR30401">
    <property type="entry name" value="TRNA 2-SELENOURIDINE SYNTHASE"/>
    <property type="match status" value="1"/>
</dbReference>
<dbReference type="InterPro" id="IPR058840">
    <property type="entry name" value="AAA_SelU"/>
</dbReference>
<organism evidence="3 4">
    <name type="scientific">Paenibacillus arenilitoris</name>
    <dbReference type="NCBI Taxonomy" id="2772299"/>
    <lineage>
        <taxon>Bacteria</taxon>
        <taxon>Bacillati</taxon>
        <taxon>Bacillota</taxon>
        <taxon>Bacilli</taxon>
        <taxon>Bacillales</taxon>
        <taxon>Paenibacillaceae</taxon>
        <taxon>Paenibacillus</taxon>
    </lineage>
</organism>
<name>A0A927H5Z0_9BACL</name>
<dbReference type="Pfam" id="PF00581">
    <property type="entry name" value="Rhodanese"/>
    <property type="match status" value="1"/>
</dbReference>
<feature type="domain" description="Rhodanese" evidence="2">
    <location>
        <begin position="15"/>
        <end position="132"/>
    </location>
</feature>
<dbReference type="EMBL" id="JACXIY010000013">
    <property type="protein sequence ID" value="MBD2868937.1"/>
    <property type="molecule type" value="Genomic_DNA"/>
</dbReference>
<dbReference type="InterPro" id="IPR001763">
    <property type="entry name" value="Rhodanese-like_dom"/>
</dbReference>
<dbReference type="GO" id="GO:0002098">
    <property type="term" value="P:tRNA wobble uridine modification"/>
    <property type="evidence" value="ECO:0007669"/>
    <property type="project" value="InterPro"/>
</dbReference>